<dbReference type="AlphaFoldDB" id="A0A5C5WQ80"/>
<comment type="caution">
    <text evidence="1">The sequence shown here is derived from an EMBL/GenBank/DDBJ whole genome shotgun (WGS) entry which is preliminary data.</text>
</comment>
<dbReference type="Proteomes" id="UP000317243">
    <property type="component" value="Unassembled WGS sequence"/>
</dbReference>
<accession>A0A5C5WQ80</accession>
<evidence type="ECO:0000313" key="2">
    <source>
        <dbReference type="Proteomes" id="UP000317243"/>
    </source>
</evidence>
<sequence>MVEEFLSMFTVLSKFTMPSMFTVTGHRNDFENGRARTVTSRFGILDGVAIVAALIPYKIQPRSFERSSGGVCCNPKICERSRD</sequence>
<name>A0A5C5WQ80_9PLAN</name>
<reference evidence="1 2" key="1">
    <citation type="submission" date="2019-02" db="EMBL/GenBank/DDBJ databases">
        <title>Deep-cultivation of Planctomycetes and their phenomic and genomic characterization uncovers novel biology.</title>
        <authorList>
            <person name="Wiegand S."/>
            <person name="Jogler M."/>
            <person name="Boedeker C."/>
            <person name="Pinto D."/>
            <person name="Vollmers J."/>
            <person name="Rivas-Marin E."/>
            <person name="Kohn T."/>
            <person name="Peeters S.H."/>
            <person name="Heuer A."/>
            <person name="Rast P."/>
            <person name="Oberbeckmann S."/>
            <person name="Bunk B."/>
            <person name="Jeske O."/>
            <person name="Meyerdierks A."/>
            <person name="Storesund J.E."/>
            <person name="Kallscheuer N."/>
            <person name="Luecker S."/>
            <person name="Lage O.M."/>
            <person name="Pohl T."/>
            <person name="Merkel B.J."/>
            <person name="Hornburger P."/>
            <person name="Mueller R.-W."/>
            <person name="Bruemmer F."/>
            <person name="Labrenz M."/>
            <person name="Spormann A.M."/>
            <person name="Op Den Camp H."/>
            <person name="Overmann J."/>
            <person name="Amann R."/>
            <person name="Jetten M.S.M."/>
            <person name="Mascher T."/>
            <person name="Medema M.H."/>
            <person name="Devos D.P."/>
            <person name="Kaster A.-K."/>
            <person name="Ovreas L."/>
            <person name="Rohde M."/>
            <person name="Galperin M.Y."/>
            <person name="Jogler C."/>
        </authorList>
    </citation>
    <scope>NUCLEOTIDE SEQUENCE [LARGE SCALE GENOMIC DNA]</scope>
    <source>
        <strain evidence="1 2">KOR42</strain>
    </source>
</reference>
<proteinExistence type="predicted"/>
<keyword evidence="2" id="KW-1185">Reference proteome</keyword>
<dbReference type="EMBL" id="SIHI01000007">
    <property type="protein sequence ID" value="TWT52193.1"/>
    <property type="molecule type" value="Genomic_DNA"/>
</dbReference>
<gene>
    <name evidence="1" type="ORF">KOR42_30610</name>
</gene>
<protein>
    <submittedName>
        <fullName evidence="1">Uncharacterized protein</fullName>
    </submittedName>
</protein>
<organism evidence="1 2">
    <name type="scientific">Thalassoglobus neptunius</name>
    <dbReference type="NCBI Taxonomy" id="1938619"/>
    <lineage>
        <taxon>Bacteria</taxon>
        <taxon>Pseudomonadati</taxon>
        <taxon>Planctomycetota</taxon>
        <taxon>Planctomycetia</taxon>
        <taxon>Planctomycetales</taxon>
        <taxon>Planctomycetaceae</taxon>
        <taxon>Thalassoglobus</taxon>
    </lineage>
</organism>
<evidence type="ECO:0000313" key="1">
    <source>
        <dbReference type="EMBL" id="TWT52193.1"/>
    </source>
</evidence>